<dbReference type="GO" id="GO:0046872">
    <property type="term" value="F:metal ion binding"/>
    <property type="evidence" value="ECO:0007669"/>
    <property type="project" value="UniProtKB-KW"/>
</dbReference>
<dbReference type="SUPFAM" id="SSF109604">
    <property type="entry name" value="HD-domain/PDEase-like"/>
    <property type="match status" value="1"/>
</dbReference>
<protein>
    <recommendedName>
        <fullName evidence="3">PDEase domain-containing protein</fullName>
    </recommendedName>
</protein>
<sequence length="95" mass="10780">MIPNLYPSKGDREREMGLQISPLCDRNTVMVPKSQLGFIDFIVEPSFNLLGEMFDRLITSRMSEEASEGAVVEPEKEGCADNKTKFRTFMDVESE</sequence>
<dbReference type="GO" id="GO:0004114">
    <property type="term" value="F:3',5'-cyclic-nucleotide phosphodiesterase activity"/>
    <property type="evidence" value="ECO:0007669"/>
    <property type="project" value="InterPro"/>
</dbReference>
<gene>
    <name evidence="4" type="ORF">PXEA_LOCUS26738</name>
</gene>
<keyword evidence="5" id="KW-1185">Reference proteome</keyword>
<dbReference type="InterPro" id="IPR002073">
    <property type="entry name" value="PDEase_catalytic_dom"/>
</dbReference>
<dbReference type="GO" id="GO:0007165">
    <property type="term" value="P:signal transduction"/>
    <property type="evidence" value="ECO:0007669"/>
    <property type="project" value="InterPro"/>
</dbReference>
<reference evidence="4" key="1">
    <citation type="submission" date="2018-11" db="EMBL/GenBank/DDBJ databases">
        <authorList>
            <consortium name="Pathogen Informatics"/>
        </authorList>
    </citation>
    <scope>NUCLEOTIDE SEQUENCE</scope>
</reference>
<dbReference type="PROSITE" id="PS51845">
    <property type="entry name" value="PDEASE_I_2"/>
    <property type="match status" value="1"/>
</dbReference>
<keyword evidence="2" id="KW-0378">Hydrolase</keyword>
<evidence type="ECO:0000256" key="1">
    <source>
        <dbReference type="ARBA" id="ARBA00022723"/>
    </source>
</evidence>
<dbReference type="EMBL" id="CAAALY010245539">
    <property type="protein sequence ID" value="VEL33298.1"/>
    <property type="molecule type" value="Genomic_DNA"/>
</dbReference>
<dbReference type="InterPro" id="IPR036971">
    <property type="entry name" value="PDEase_catalytic_dom_sf"/>
</dbReference>
<dbReference type="Proteomes" id="UP000784294">
    <property type="component" value="Unassembled WGS sequence"/>
</dbReference>
<evidence type="ECO:0000256" key="2">
    <source>
        <dbReference type="ARBA" id="ARBA00022801"/>
    </source>
</evidence>
<organism evidence="4 5">
    <name type="scientific">Protopolystoma xenopodis</name>
    <dbReference type="NCBI Taxonomy" id="117903"/>
    <lineage>
        <taxon>Eukaryota</taxon>
        <taxon>Metazoa</taxon>
        <taxon>Spiralia</taxon>
        <taxon>Lophotrochozoa</taxon>
        <taxon>Platyhelminthes</taxon>
        <taxon>Monogenea</taxon>
        <taxon>Polyopisthocotylea</taxon>
        <taxon>Polystomatidea</taxon>
        <taxon>Polystomatidae</taxon>
        <taxon>Protopolystoma</taxon>
    </lineage>
</organism>
<dbReference type="Pfam" id="PF00233">
    <property type="entry name" value="PDEase_I"/>
    <property type="match status" value="1"/>
</dbReference>
<name>A0A448XCC1_9PLAT</name>
<dbReference type="OrthoDB" id="189220at2759"/>
<dbReference type="AlphaFoldDB" id="A0A448XCC1"/>
<evidence type="ECO:0000259" key="3">
    <source>
        <dbReference type="PROSITE" id="PS51845"/>
    </source>
</evidence>
<feature type="domain" description="PDEase" evidence="3">
    <location>
        <begin position="1"/>
        <end position="93"/>
    </location>
</feature>
<evidence type="ECO:0000313" key="5">
    <source>
        <dbReference type="Proteomes" id="UP000784294"/>
    </source>
</evidence>
<dbReference type="PANTHER" id="PTHR11347">
    <property type="entry name" value="CYCLIC NUCLEOTIDE PHOSPHODIESTERASE"/>
    <property type="match status" value="1"/>
</dbReference>
<keyword evidence="1" id="KW-0479">Metal-binding</keyword>
<evidence type="ECO:0000313" key="4">
    <source>
        <dbReference type="EMBL" id="VEL33298.1"/>
    </source>
</evidence>
<comment type="caution">
    <text evidence="4">The sequence shown here is derived from an EMBL/GenBank/DDBJ whole genome shotgun (WGS) entry which is preliminary data.</text>
</comment>
<proteinExistence type="predicted"/>
<accession>A0A448XCC1</accession>
<dbReference type="Gene3D" id="1.10.1300.10">
    <property type="entry name" value="3'5'-cyclic nucleotide phosphodiesterase, catalytic domain"/>
    <property type="match status" value="1"/>
</dbReference>